<keyword evidence="3" id="KW-1185">Reference proteome</keyword>
<gene>
    <name evidence="2" type="ORF">K8U61_21400</name>
</gene>
<reference evidence="2 3" key="1">
    <citation type="submission" date="2021-09" db="EMBL/GenBank/DDBJ databases">
        <title>Whole genome sequence of Nocardioides sp. GBK3QG-3.</title>
        <authorList>
            <person name="Tuo L."/>
        </authorList>
    </citation>
    <scope>NUCLEOTIDE SEQUENCE [LARGE SCALE GENOMIC DNA]</scope>
    <source>
        <strain evidence="2 3">GBK3QG-3</strain>
    </source>
</reference>
<proteinExistence type="predicted"/>
<feature type="transmembrane region" description="Helical" evidence="1">
    <location>
        <begin position="28"/>
        <end position="46"/>
    </location>
</feature>
<dbReference type="Proteomes" id="UP000780875">
    <property type="component" value="Unassembled WGS sequence"/>
</dbReference>
<comment type="caution">
    <text evidence="2">The sequence shown here is derived from an EMBL/GenBank/DDBJ whole genome shotgun (WGS) entry which is preliminary data.</text>
</comment>
<protein>
    <submittedName>
        <fullName evidence="2">Uncharacterized protein</fullName>
    </submittedName>
</protein>
<evidence type="ECO:0000313" key="3">
    <source>
        <dbReference type="Proteomes" id="UP000780875"/>
    </source>
</evidence>
<organism evidence="2 3">
    <name type="scientific">Nocardioides mangrovi</name>
    <dbReference type="NCBI Taxonomy" id="2874580"/>
    <lineage>
        <taxon>Bacteria</taxon>
        <taxon>Bacillati</taxon>
        <taxon>Actinomycetota</taxon>
        <taxon>Actinomycetes</taxon>
        <taxon>Propionibacteriales</taxon>
        <taxon>Nocardioidaceae</taxon>
        <taxon>Nocardioides</taxon>
    </lineage>
</organism>
<dbReference type="RefSeq" id="WP_224125101.1">
    <property type="nucleotide sequence ID" value="NZ_JAIQZJ010000017.1"/>
</dbReference>
<evidence type="ECO:0000256" key="1">
    <source>
        <dbReference type="SAM" id="Phobius"/>
    </source>
</evidence>
<accession>A0ABS7UI83</accession>
<evidence type="ECO:0000313" key="2">
    <source>
        <dbReference type="EMBL" id="MBZ5740741.1"/>
    </source>
</evidence>
<keyword evidence="1" id="KW-0812">Transmembrane</keyword>
<sequence length="70" mass="7154">MTTGLVVVLFVAGGIVVGLTTVGGFRAAALGAVTGVAVWLIVWGLYEVFVSGVSDNCDPSLSEVSKHCTR</sequence>
<keyword evidence="1" id="KW-1133">Transmembrane helix</keyword>
<dbReference type="EMBL" id="JAIQZJ010000017">
    <property type="protein sequence ID" value="MBZ5740741.1"/>
    <property type="molecule type" value="Genomic_DNA"/>
</dbReference>
<keyword evidence="1" id="KW-0472">Membrane</keyword>
<name>A0ABS7UI83_9ACTN</name>